<dbReference type="PANTHER" id="PTHR15654:SF1">
    <property type="entry name" value="COILED-COIL DOMAIN-CONTAINING PROTEIN 96"/>
    <property type="match status" value="1"/>
</dbReference>
<dbReference type="Pfam" id="PF13870">
    <property type="entry name" value="CCDC113_CCDC96_CC"/>
    <property type="match status" value="1"/>
</dbReference>
<evidence type="ECO:0000256" key="1">
    <source>
        <dbReference type="ARBA" id="ARBA00004138"/>
    </source>
</evidence>
<sequence>MDFGKSAEFNPDLSKSREMTADRSREMTADRSRTQLKSSTFDRSIKLTPRVRQLVEDYIKLFKENQDLVKKNAKLQNGISHYFKDHLQDSSHGKKNKHESKEESQRHAEEAETEQQRRYESGFRVVKDLNRKIAAAKEAATQSGQNIKTRAAQMEIQVQKDWKAFQDLQMQTAKDATFRNGQPIEKESLAEHLDRIAQRLAEWRTVGMKGAFIFIKRTHLEEQLRKLDNFGGDLSLNHYDELKAMGRLHQERNDDSIKELEAARIKEAHGSQVVAHLSEKVCYLKVLKKELVEKMGWLEQRVAHQREKLNRVKMDRDTARKEVSEIKAKTGIMFSPHLLHDLEKKIKIRNSLIKELVKANASFTEMLGKANHGVPVDVEAHYQNMARGNIPLLPEQIDDEESMDIICAYDGKSHNDKAHGDGHQRRPTTTGRDG</sequence>
<evidence type="ECO:0000259" key="6">
    <source>
        <dbReference type="Pfam" id="PF13870"/>
    </source>
</evidence>
<evidence type="ECO:0000313" key="7">
    <source>
        <dbReference type="EMBL" id="OQV14959.1"/>
    </source>
</evidence>
<keyword evidence="3" id="KW-0966">Cell projection</keyword>
<feature type="compositionally biased region" description="Basic and acidic residues" evidence="5">
    <location>
        <begin position="99"/>
        <end position="119"/>
    </location>
</feature>
<organism evidence="7 8">
    <name type="scientific">Hypsibius exemplaris</name>
    <name type="common">Freshwater tardigrade</name>
    <dbReference type="NCBI Taxonomy" id="2072580"/>
    <lineage>
        <taxon>Eukaryota</taxon>
        <taxon>Metazoa</taxon>
        <taxon>Ecdysozoa</taxon>
        <taxon>Tardigrada</taxon>
        <taxon>Eutardigrada</taxon>
        <taxon>Parachela</taxon>
        <taxon>Hypsibioidea</taxon>
        <taxon>Hypsibiidae</taxon>
        <taxon>Hypsibius</taxon>
    </lineage>
</organism>
<accession>A0A1W0WIF6</accession>
<dbReference type="PANTHER" id="PTHR15654">
    <property type="entry name" value="COILED-COIL DOMAIN-CONTAINING PROTEIN 113-RELATED"/>
    <property type="match status" value="1"/>
</dbReference>
<dbReference type="AlphaFoldDB" id="A0A1W0WIF6"/>
<dbReference type="InterPro" id="IPR025254">
    <property type="entry name" value="CCDC113/CCDC96_CC"/>
</dbReference>
<proteinExistence type="predicted"/>
<dbReference type="EMBL" id="MTYJ01000096">
    <property type="protein sequence ID" value="OQV14959.1"/>
    <property type="molecule type" value="Genomic_DNA"/>
</dbReference>
<reference evidence="8" key="1">
    <citation type="submission" date="2017-01" db="EMBL/GenBank/DDBJ databases">
        <title>Comparative genomics of anhydrobiosis in the tardigrade Hypsibius dujardini.</title>
        <authorList>
            <person name="Yoshida Y."/>
            <person name="Koutsovoulos G."/>
            <person name="Laetsch D."/>
            <person name="Stevens L."/>
            <person name="Kumar S."/>
            <person name="Horikawa D."/>
            <person name="Ishino K."/>
            <person name="Komine S."/>
            <person name="Tomita M."/>
            <person name="Blaxter M."/>
            <person name="Arakawa K."/>
        </authorList>
    </citation>
    <scope>NUCLEOTIDE SEQUENCE [LARGE SCALE GENOMIC DNA]</scope>
    <source>
        <strain evidence="8">Z151</strain>
    </source>
</reference>
<feature type="coiled-coil region" evidence="4">
    <location>
        <begin position="302"/>
        <end position="329"/>
    </location>
</feature>
<feature type="compositionally biased region" description="Basic and acidic residues" evidence="5">
    <location>
        <begin position="14"/>
        <end position="33"/>
    </location>
</feature>
<feature type="region of interest" description="Disordered" evidence="5">
    <location>
        <begin position="1"/>
        <end position="41"/>
    </location>
</feature>
<dbReference type="Proteomes" id="UP000192578">
    <property type="component" value="Unassembled WGS sequence"/>
</dbReference>
<name>A0A1W0WIF6_HYPEX</name>
<keyword evidence="2 4" id="KW-0175">Coiled coil</keyword>
<dbReference type="InterPro" id="IPR051885">
    <property type="entry name" value="CC_CF"/>
</dbReference>
<feature type="domain" description="CCDC113/CCDC96 coiled-coil" evidence="6">
    <location>
        <begin position="218"/>
        <end position="357"/>
    </location>
</feature>
<dbReference type="GO" id="GO:0060271">
    <property type="term" value="P:cilium assembly"/>
    <property type="evidence" value="ECO:0007669"/>
    <property type="project" value="TreeGrafter"/>
</dbReference>
<evidence type="ECO:0000313" key="8">
    <source>
        <dbReference type="Proteomes" id="UP000192578"/>
    </source>
</evidence>
<keyword evidence="8" id="KW-1185">Reference proteome</keyword>
<gene>
    <name evidence="7" type="ORF">BV898_10863</name>
</gene>
<feature type="compositionally biased region" description="Basic and acidic residues" evidence="5">
    <location>
        <begin position="411"/>
        <end position="424"/>
    </location>
</feature>
<feature type="region of interest" description="Disordered" evidence="5">
    <location>
        <begin position="411"/>
        <end position="434"/>
    </location>
</feature>
<comment type="subcellular location">
    <subcellularLocation>
        <location evidence="1">Cell projection</location>
        <location evidence="1">Cilium</location>
    </subcellularLocation>
</comment>
<evidence type="ECO:0000256" key="5">
    <source>
        <dbReference type="SAM" id="MobiDB-lite"/>
    </source>
</evidence>
<comment type="caution">
    <text evidence="7">The sequence shown here is derived from an EMBL/GenBank/DDBJ whole genome shotgun (WGS) entry which is preliminary data.</text>
</comment>
<protein>
    <recommendedName>
        <fullName evidence="6">CCDC113/CCDC96 coiled-coil domain-containing protein</fullName>
    </recommendedName>
</protein>
<dbReference type="OrthoDB" id="10254794at2759"/>
<evidence type="ECO:0000256" key="2">
    <source>
        <dbReference type="ARBA" id="ARBA00023054"/>
    </source>
</evidence>
<feature type="region of interest" description="Disordered" evidence="5">
    <location>
        <begin position="84"/>
        <end position="119"/>
    </location>
</feature>
<evidence type="ECO:0000256" key="3">
    <source>
        <dbReference type="ARBA" id="ARBA00023273"/>
    </source>
</evidence>
<dbReference type="GO" id="GO:0036064">
    <property type="term" value="C:ciliary basal body"/>
    <property type="evidence" value="ECO:0007669"/>
    <property type="project" value="TreeGrafter"/>
</dbReference>
<evidence type="ECO:0000256" key="4">
    <source>
        <dbReference type="SAM" id="Coils"/>
    </source>
</evidence>
<dbReference type="GO" id="GO:0005930">
    <property type="term" value="C:axoneme"/>
    <property type="evidence" value="ECO:0007669"/>
    <property type="project" value="TreeGrafter"/>
</dbReference>